<dbReference type="Pfam" id="PF01571">
    <property type="entry name" value="GCV_T"/>
    <property type="match status" value="1"/>
</dbReference>
<dbReference type="InterPro" id="IPR013977">
    <property type="entry name" value="GcvT_C"/>
</dbReference>
<dbReference type="Gene3D" id="2.40.30.110">
    <property type="entry name" value="Aminomethyltransferase beta-barrel domains"/>
    <property type="match status" value="1"/>
</dbReference>
<dbReference type="GO" id="GO:0008168">
    <property type="term" value="F:methyltransferase activity"/>
    <property type="evidence" value="ECO:0007669"/>
    <property type="project" value="UniProtKB-KW"/>
</dbReference>
<keyword evidence="3" id="KW-0489">Methyltransferase</keyword>
<dbReference type="Gene3D" id="4.10.1250.10">
    <property type="entry name" value="Aminomethyltransferase fragment"/>
    <property type="match status" value="1"/>
</dbReference>
<reference evidence="3" key="2">
    <citation type="journal article" date="2014" name="ISME J.">
        <title>Microbial stratification in low pH oxic and suboxic macroscopic growths along an acid mine drainage.</title>
        <authorList>
            <person name="Mendez-Garcia C."/>
            <person name="Mesa V."/>
            <person name="Sprenger R.R."/>
            <person name="Richter M."/>
            <person name="Diez M.S."/>
            <person name="Solano J."/>
            <person name="Bargiela R."/>
            <person name="Golyshina O.V."/>
            <person name="Manteca A."/>
            <person name="Ramos J.L."/>
            <person name="Gallego J.R."/>
            <person name="Llorente I."/>
            <person name="Martins Dos Santos V.A."/>
            <person name="Jensen O.N."/>
            <person name="Pelaez A.I."/>
            <person name="Sanchez J."/>
            <person name="Ferrer M."/>
        </authorList>
    </citation>
    <scope>NUCLEOTIDE SEQUENCE</scope>
</reference>
<dbReference type="InterPro" id="IPR029043">
    <property type="entry name" value="GcvT/YgfZ_C"/>
</dbReference>
<proteinExistence type="predicted"/>
<feature type="domain" description="GCVT N-terminal" evidence="1">
    <location>
        <begin position="20"/>
        <end position="98"/>
    </location>
</feature>
<dbReference type="EMBL" id="AUZY01001940">
    <property type="protein sequence ID" value="EQD73503.1"/>
    <property type="molecule type" value="Genomic_DNA"/>
</dbReference>
<feature type="domain" description="Aminomethyltransferase C-terminal" evidence="2">
    <location>
        <begin position="118"/>
        <end position="194"/>
    </location>
</feature>
<name>T1BXW0_9ZZZZ</name>
<dbReference type="GO" id="GO:0032259">
    <property type="term" value="P:methylation"/>
    <property type="evidence" value="ECO:0007669"/>
    <property type="project" value="UniProtKB-KW"/>
</dbReference>
<evidence type="ECO:0000259" key="1">
    <source>
        <dbReference type="Pfam" id="PF01571"/>
    </source>
</evidence>
<gene>
    <name evidence="3" type="ORF">B1B_03188</name>
</gene>
<accession>T1BXW0</accession>
<evidence type="ECO:0000259" key="2">
    <source>
        <dbReference type="Pfam" id="PF08669"/>
    </source>
</evidence>
<protein>
    <submittedName>
        <fullName evidence="3">Glycine cleavage system aminomethyltransferase T</fullName>
    </submittedName>
</protein>
<dbReference type="Pfam" id="PF08669">
    <property type="entry name" value="GCV_T_C"/>
    <property type="match status" value="1"/>
</dbReference>
<dbReference type="InterPro" id="IPR027266">
    <property type="entry name" value="TrmE/GcvT-like"/>
</dbReference>
<comment type="caution">
    <text evidence="3">The sequence shown here is derived from an EMBL/GenBank/DDBJ whole genome shotgun (WGS) entry which is preliminary data.</text>
</comment>
<dbReference type="SUPFAM" id="SSF101790">
    <property type="entry name" value="Aminomethyltransferase beta-barrel domain"/>
    <property type="match status" value="1"/>
</dbReference>
<evidence type="ECO:0000313" key="3">
    <source>
        <dbReference type="EMBL" id="EQD73503.1"/>
    </source>
</evidence>
<dbReference type="InterPro" id="IPR028896">
    <property type="entry name" value="GcvT/YgfZ/DmdA"/>
</dbReference>
<dbReference type="AlphaFoldDB" id="T1BXW0"/>
<sequence>MVPEPTTGRIGGAVPGDLEHRILVSRTGYTGELGYELFLQGDRARAVADRLVRAGALPCGLGARDTLRLEKGYLLSGQEFLRNRSPIQAGQDRFVEFDHPFVGRETLEAEQKEGPAERLVGLRVNSEGAVPRHGTPVHRAGQPIGTVTSGGLSPNLHVGIALAYLPKEYTQPGTQVELELRGREVPAEVVPLPFLPATKAPA</sequence>
<keyword evidence="3" id="KW-0808">Transferase</keyword>
<dbReference type="SUPFAM" id="SSF103025">
    <property type="entry name" value="Folate-binding domain"/>
    <property type="match status" value="1"/>
</dbReference>
<organism evidence="3">
    <name type="scientific">mine drainage metagenome</name>
    <dbReference type="NCBI Taxonomy" id="410659"/>
    <lineage>
        <taxon>unclassified sequences</taxon>
        <taxon>metagenomes</taxon>
        <taxon>ecological metagenomes</taxon>
    </lineage>
</organism>
<dbReference type="PANTHER" id="PTHR43757:SF2">
    <property type="entry name" value="AMINOMETHYLTRANSFERASE, MITOCHONDRIAL"/>
    <property type="match status" value="1"/>
</dbReference>
<reference evidence="3" key="1">
    <citation type="submission" date="2013-08" db="EMBL/GenBank/DDBJ databases">
        <authorList>
            <person name="Mendez C."/>
            <person name="Richter M."/>
            <person name="Ferrer M."/>
            <person name="Sanchez J."/>
        </authorList>
    </citation>
    <scope>NUCLEOTIDE SEQUENCE</scope>
</reference>
<dbReference type="InterPro" id="IPR006222">
    <property type="entry name" value="GCVT_N"/>
</dbReference>
<dbReference type="PANTHER" id="PTHR43757">
    <property type="entry name" value="AMINOMETHYLTRANSFERASE"/>
    <property type="match status" value="1"/>
</dbReference>
<dbReference type="Gene3D" id="3.30.1360.120">
    <property type="entry name" value="Probable tRNA modification gtpase trme, domain 1"/>
    <property type="match status" value="1"/>
</dbReference>